<dbReference type="PANTHER" id="PTHR11986:SF79">
    <property type="entry name" value="ACETYLORNITHINE AMINOTRANSFERASE, MITOCHONDRIAL"/>
    <property type="match status" value="1"/>
</dbReference>
<dbReference type="GO" id="GO:0030170">
    <property type="term" value="F:pyridoxal phosphate binding"/>
    <property type="evidence" value="ECO:0007669"/>
    <property type="project" value="InterPro"/>
</dbReference>
<dbReference type="InterPro" id="IPR015422">
    <property type="entry name" value="PyrdxlP-dep_Trfase_small"/>
</dbReference>
<dbReference type="AlphaFoldDB" id="A0A1J5PN10"/>
<dbReference type="EC" id="2.6.1.11" evidence="4"/>
<proteinExistence type="predicted"/>
<organism evidence="4">
    <name type="scientific">mine drainage metagenome</name>
    <dbReference type="NCBI Taxonomy" id="410659"/>
    <lineage>
        <taxon>unclassified sequences</taxon>
        <taxon>metagenomes</taxon>
        <taxon>ecological metagenomes</taxon>
    </lineage>
</organism>
<reference evidence="4" key="1">
    <citation type="submission" date="2016-10" db="EMBL/GenBank/DDBJ databases">
        <title>Sequence of Gallionella enrichment culture.</title>
        <authorList>
            <person name="Poehlein A."/>
            <person name="Muehling M."/>
            <person name="Daniel R."/>
        </authorList>
    </citation>
    <scope>NUCLEOTIDE SEQUENCE</scope>
</reference>
<dbReference type="EMBL" id="MLJW01006436">
    <property type="protein sequence ID" value="OIQ66675.1"/>
    <property type="molecule type" value="Genomic_DNA"/>
</dbReference>
<gene>
    <name evidence="4" type="primary">argD_17</name>
    <name evidence="4" type="ORF">GALL_517540</name>
</gene>
<comment type="cofactor">
    <cofactor evidence="1">
        <name>pyridoxal 5'-phosphate</name>
        <dbReference type="ChEBI" id="CHEBI:597326"/>
    </cofactor>
</comment>
<dbReference type="Gene3D" id="3.90.1150.10">
    <property type="entry name" value="Aspartate Aminotransferase, domain 1"/>
    <property type="match status" value="1"/>
</dbReference>
<dbReference type="InterPro" id="IPR015424">
    <property type="entry name" value="PyrdxlP-dep_Trfase"/>
</dbReference>
<keyword evidence="3 4" id="KW-0808">Transferase</keyword>
<evidence type="ECO:0000256" key="3">
    <source>
        <dbReference type="ARBA" id="ARBA00022679"/>
    </source>
</evidence>
<keyword evidence="2 4" id="KW-0032">Aminotransferase</keyword>
<dbReference type="GO" id="GO:0042802">
    <property type="term" value="F:identical protein binding"/>
    <property type="evidence" value="ECO:0007669"/>
    <property type="project" value="TreeGrafter"/>
</dbReference>
<comment type="caution">
    <text evidence="4">The sequence shown here is derived from an EMBL/GenBank/DDBJ whole genome shotgun (WGS) entry which is preliminary data.</text>
</comment>
<dbReference type="SUPFAM" id="SSF53383">
    <property type="entry name" value="PLP-dependent transferases"/>
    <property type="match status" value="1"/>
</dbReference>
<dbReference type="PANTHER" id="PTHR11986">
    <property type="entry name" value="AMINOTRANSFERASE CLASS III"/>
    <property type="match status" value="1"/>
</dbReference>
<dbReference type="Pfam" id="PF00202">
    <property type="entry name" value="Aminotran_3"/>
    <property type="match status" value="1"/>
</dbReference>
<sequence length="109" mass="11707">MIEDDGLLDNAAQRGAQILHALHHAFAGVEGVVEVRGQGLMIGIELDRPAAELVRVLLDRGVLLNVTQERVIRLLPPLIFTAEQADSLVQALVPAVREFLQASQPALAG</sequence>
<name>A0A1J5PN10_9ZZZZ</name>
<dbReference type="GO" id="GO:0003992">
    <property type="term" value="F:N2-acetyl-L-ornithine:2-oxoglutarate 5-aminotransferase activity"/>
    <property type="evidence" value="ECO:0007669"/>
    <property type="project" value="UniProtKB-EC"/>
</dbReference>
<protein>
    <submittedName>
        <fullName evidence="4">Acetylornithine aminotransferase</fullName>
        <ecNumber evidence="4">2.6.1.11</ecNumber>
    </submittedName>
</protein>
<evidence type="ECO:0000313" key="4">
    <source>
        <dbReference type="EMBL" id="OIQ66675.1"/>
    </source>
</evidence>
<dbReference type="InterPro" id="IPR005814">
    <property type="entry name" value="Aminotrans_3"/>
</dbReference>
<evidence type="ECO:0000256" key="1">
    <source>
        <dbReference type="ARBA" id="ARBA00001933"/>
    </source>
</evidence>
<evidence type="ECO:0000256" key="2">
    <source>
        <dbReference type="ARBA" id="ARBA00022576"/>
    </source>
</evidence>
<accession>A0A1J5PN10</accession>
<dbReference type="InterPro" id="IPR050103">
    <property type="entry name" value="Class-III_PLP-dep_AT"/>
</dbReference>